<dbReference type="GO" id="GO:0003911">
    <property type="term" value="F:DNA ligase (NAD+) activity"/>
    <property type="evidence" value="ECO:0007669"/>
    <property type="project" value="InterPro"/>
</dbReference>
<dbReference type="Pfam" id="PF01653">
    <property type="entry name" value="DNA_ligase_aden"/>
    <property type="match status" value="1"/>
</dbReference>
<feature type="domain" description="NAD-dependent DNA ligase N-terminal" evidence="3">
    <location>
        <begin position="2"/>
        <end position="141"/>
    </location>
</feature>
<dbReference type="Gene3D" id="3.30.470.30">
    <property type="entry name" value="DNA ligase/mRNA capping enzyme"/>
    <property type="match status" value="1"/>
</dbReference>
<organism evidence="4">
    <name type="scientific">marine metagenome</name>
    <dbReference type="NCBI Taxonomy" id="408172"/>
    <lineage>
        <taxon>unclassified sequences</taxon>
        <taxon>metagenomes</taxon>
        <taxon>ecological metagenomes</taxon>
    </lineage>
</organism>
<dbReference type="SMART" id="SM00532">
    <property type="entry name" value="LIGANc"/>
    <property type="match status" value="1"/>
</dbReference>
<sequence length="141" mass="16166">MNIKDRINNLTATLNQHNINYYVYDKPTISDFEYDILLRELEKLENNNPQYTNLNSPTKRVGSSPIKEFGTIKHRLPMLSLANAMNEDELEEFNKQIAKNISNDIEYVAELKLDGLAVELVYENGNFIYGSTRGDGFVGED</sequence>
<evidence type="ECO:0000256" key="2">
    <source>
        <dbReference type="ARBA" id="ARBA00023204"/>
    </source>
</evidence>
<protein>
    <recommendedName>
        <fullName evidence="3">NAD-dependent DNA ligase N-terminal domain-containing protein</fullName>
    </recommendedName>
</protein>
<keyword evidence="2" id="KW-0234">DNA repair</keyword>
<gene>
    <name evidence="4" type="ORF">METZ01_LOCUS399745</name>
</gene>
<dbReference type="EMBL" id="UINC01152620">
    <property type="protein sequence ID" value="SVD46891.1"/>
    <property type="molecule type" value="Genomic_DNA"/>
</dbReference>
<dbReference type="InterPro" id="IPR013839">
    <property type="entry name" value="DNAligase_adenylation"/>
</dbReference>
<feature type="non-terminal residue" evidence="4">
    <location>
        <position position="141"/>
    </location>
</feature>
<keyword evidence="1" id="KW-0227">DNA damage</keyword>
<dbReference type="Gene3D" id="1.10.287.610">
    <property type="entry name" value="Helix hairpin bin"/>
    <property type="match status" value="1"/>
</dbReference>
<dbReference type="InterPro" id="IPR018239">
    <property type="entry name" value="DNA_ligase_AS"/>
</dbReference>
<dbReference type="PROSITE" id="PS01055">
    <property type="entry name" value="DNA_LIGASE_N1"/>
    <property type="match status" value="1"/>
</dbReference>
<evidence type="ECO:0000313" key="4">
    <source>
        <dbReference type="EMBL" id="SVD46891.1"/>
    </source>
</evidence>
<accession>A0A382VLV2</accession>
<dbReference type="InterPro" id="IPR013840">
    <property type="entry name" value="DNAligase_N"/>
</dbReference>
<proteinExistence type="predicted"/>
<evidence type="ECO:0000256" key="1">
    <source>
        <dbReference type="ARBA" id="ARBA00022763"/>
    </source>
</evidence>
<reference evidence="4" key="1">
    <citation type="submission" date="2018-05" db="EMBL/GenBank/DDBJ databases">
        <authorList>
            <person name="Lanie J.A."/>
            <person name="Ng W.-L."/>
            <person name="Kazmierczak K.M."/>
            <person name="Andrzejewski T.M."/>
            <person name="Davidsen T.M."/>
            <person name="Wayne K.J."/>
            <person name="Tettelin H."/>
            <person name="Glass J.I."/>
            <person name="Rusch D."/>
            <person name="Podicherti R."/>
            <person name="Tsui H.-C.T."/>
            <person name="Winkler M.E."/>
        </authorList>
    </citation>
    <scope>NUCLEOTIDE SEQUENCE</scope>
</reference>
<dbReference type="AlphaFoldDB" id="A0A382VLV2"/>
<dbReference type="SUPFAM" id="SSF56091">
    <property type="entry name" value="DNA ligase/mRNA capping enzyme, catalytic domain"/>
    <property type="match status" value="1"/>
</dbReference>
<evidence type="ECO:0000259" key="3">
    <source>
        <dbReference type="SMART" id="SM00532"/>
    </source>
</evidence>
<name>A0A382VLV2_9ZZZZ</name>
<dbReference type="GO" id="GO:0006281">
    <property type="term" value="P:DNA repair"/>
    <property type="evidence" value="ECO:0007669"/>
    <property type="project" value="UniProtKB-KW"/>
</dbReference>